<accession>A0ABZ2KD44</accession>
<proteinExistence type="predicted"/>
<dbReference type="EMBL" id="CP089982">
    <property type="protein sequence ID" value="WXA96558.1"/>
    <property type="molecule type" value="Genomic_DNA"/>
</dbReference>
<evidence type="ECO:0000313" key="2">
    <source>
        <dbReference type="EMBL" id="WXA96558.1"/>
    </source>
</evidence>
<sequence length="460" mass="51453">MKSVTFDNPYPGMPIGAVGAAIARAFESRYPKSSGEFLSLFSYASPEGTRSIVGAGSEFHVEAVRMGDTLRIRLKHRAAVERESSYRLHGGDFHAEVFRHMAAFVDELRPFLTDHHGLPPSTPLLGGWRCGTHPESVEEPLVFTIPRIICQVSTDAIHFRFFESEECTDIDGDIVAFSQDPSPKVDLKVAKRKEIPGCREYVDTLVDLIAELSQEAMDKVVLCREVRLFLESEISPVQLLVLAASRTNARYEYVFRWGGGDAWIGISPEMLVKKEGERVVVEPLAGTRKGSHATGKSGRYRDELLNDSKEAEEHETAARMFYENLTTVCRPESIEQTESRGIIDLGYVQHLKSTITGSLETGMNVFHLLAAIYPPATIWGKPIALSGRRIRSHERIERDFFTGGLGFFTLEDDANFALAIRTARMSGNEVRVYAGSGIVKKSDPYREWLETTNKMQPFLE</sequence>
<keyword evidence="3" id="KW-1185">Reference proteome</keyword>
<evidence type="ECO:0000259" key="1">
    <source>
        <dbReference type="Pfam" id="PF00425"/>
    </source>
</evidence>
<dbReference type="InterPro" id="IPR015890">
    <property type="entry name" value="Chorismate_C"/>
</dbReference>
<feature type="domain" description="Chorismate-utilising enzyme C-terminal" evidence="1">
    <location>
        <begin position="200"/>
        <end position="454"/>
    </location>
</feature>
<reference evidence="2 3" key="1">
    <citation type="submission" date="2021-12" db="EMBL/GenBank/DDBJ databases">
        <title>Discovery of the Pendulisporaceae a myxobacterial family with distinct sporulation behavior and unique specialized metabolism.</title>
        <authorList>
            <person name="Garcia R."/>
            <person name="Popoff A."/>
            <person name="Bader C.D."/>
            <person name="Loehr J."/>
            <person name="Walesch S."/>
            <person name="Walt C."/>
            <person name="Boldt J."/>
            <person name="Bunk B."/>
            <person name="Haeckl F.J.F.P.J."/>
            <person name="Gunesch A.P."/>
            <person name="Birkelbach J."/>
            <person name="Nuebel U."/>
            <person name="Pietschmann T."/>
            <person name="Bach T."/>
            <person name="Mueller R."/>
        </authorList>
    </citation>
    <scope>NUCLEOTIDE SEQUENCE [LARGE SCALE GENOMIC DNA]</scope>
    <source>
        <strain evidence="2 3">MSr12523</strain>
    </source>
</reference>
<dbReference type="Gene3D" id="3.60.120.10">
    <property type="entry name" value="Anthranilate synthase"/>
    <property type="match status" value="1"/>
</dbReference>
<evidence type="ECO:0000313" key="3">
    <source>
        <dbReference type="Proteomes" id="UP001379533"/>
    </source>
</evidence>
<name>A0ABZ2KD44_9BACT</name>
<dbReference type="Proteomes" id="UP001379533">
    <property type="component" value="Chromosome"/>
</dbReference>
<dbReference type="PANTHER" id="PTHR42839">
    <property type="entry name" value="ISOCHORISMATE SYNTHASE ENTC"/>
    <property type="match status" value="1"/>
</dbReference>
<gene>
    <name evidence="2" type="ORF">LZC95_06860</name>
</gene>
<dbReference type="PANTHER" id="PTHR42839:SF2">
    <property type="entry name" value="ISOCHORISMATE SYNTHASE ENTC"/>
    <property type="match status" value="1"/>
</dbReference>
<dbReference type="Pfam" id="PF00425">
    <property type="entry name" value="Chorismate_bind"/>
    <property type="match status" value="1"/>
</dbReference>
<dbReference type="InterPro" id="IPR005801">
    <property type="entry name" value="ADC_synthase"/>
</dbReference>
<protein>
    <submittedName>
        <fullName evidence="2">Chorismate-binding protein</fullName>
    </submittedName>
</protein>
<dbReference type="SUPFAM" id="SSF56322">
    <property type="entry name" value="ADC synthase"/>
    <property type="match status" value="1"/>
</dbReference>
<dbReference type="RefSeq" id="WP_394847175.1">
    <property type="nucleotide sequence ID" value="NZ_CP089982.1"/>
</dbReference>
<organism evidence="2 3">
    <name type="scientific">Pendulispora brunnea</name>
    <dbReference type="NCBI Taxonomy" id="2905690"/>
    <lineage>
        <taxon>Bacteria</taxon>
        <taxon>Pseudomonadati</taxon>
        <taxon>Myxococcota</taxon>
        <taxon>Myxococcia</taxon>
        <taxon>Myxococcales</taxon>
        <taxon>Sorangiineae</taxon>
        <taxon>Pendulisporaceae</taxon>
        <taxon>Pendulispora</taxon>
    </lineage>
</organism>